<dbReference type="Proteomes" id="UP000826234">
    <property type="component" value="Unassembled WGS sequence"/>
</dbReference>
<dbReference type="InterPro" id="IPR001684">
    <property type="entry name" value="Ribosomal_bL27"/>
</dbReference>
<keyword evidence="2" id="KW-0689">Ribosomal protein</keyword>
<dbReference type="Gene3D" id="2.40.50.100">
    <property type="match status" value="1"/>
</dbReference>
<evidence type="ECO:0000256" key="3">
    <source>
        <dbReference type="ARBA" id="ARBA00023274"/>
    </source>
</evidence>
<evidence type="ECO:0000313" key="4">
    <source>
        <dbReference type="EMBL" id="KAH0629443.1"/>
    </source>
</evidence>
<evidence type="ECO:0008006" key="6">
    <source>
        <dbReference type="Google" id="ProtNLM"/>
    </source>
</evidence>
<name>A0ABQ7TIJ2_PHRPL</name>
<reference evidence="4 5" key="1">
    <citation type="journal article" date="2022" name="Gigascience">
        <title>A chromosome-level genome assembly and annotation of the desert horned lizard, Phrynosoma platyrhinos, provides insight into chromosomal rearrangements among reptiles.</title>
        <authorList>
            <person name="Koochekian N."/>
            <person name="Ascanio A."/>
            <person name="Farleigh K."/>
            <person name="Card D.C."/>
            <person name="Schield D.R."/>
            <person name="Castoe T.A."/>
            <person name="Jezkova T."/>
        </authorList>
    </citation>
    <scope>NUCLEOTIDE SEQUENCE [LARGE SCALE GENOMIC DNA]</scope>
    <source>
        <strain evidence="4">NK-2021</strain>
    </source>
</reference>
<keyword evidence="3" id="KW-0687">Ribonucleoprotein</keyword>
<evidence type="ECO:0000256" key="1">
    <source>
        <dbReference type="ARBA" id="ARBA00010797"/>
    </source>
</evidence>
<keyword evidence="5" id="KW-1185">Reference proteome</keyword>
<accession>A0ABQ7TIJ2</accession>
<dbReference type="SUPFAM" id="SSF110324">
    <property type="entry name" value="Ribosomal L27 protein-like"/>
    <property type="match status" value="1"/>
</dbReference>
<proteinExistence type="inferred from homology"/>
<comment type="caution">
    <text evidence="4">The sequence shown here is derived from an EMBL/GenBank/DDBJ whole genome shotgun (WGS) entry which is preliminary data.</text>
</comment>
<organism evidence="4 5">
    <name type="scientific">Phrynosoma platyrhinos</name>
    <name type="common">Desert horned lizard</name>
    <dbReference type="NCBI Taxonomy" id="52577"/>
    <lineage>
        <taxon>Eukaryota</taxon>
        <taxon>Metazoa</taxon>
        <taxon>Chordata</taxon>
        <taxon>Craniata</taxon>
        <taxon>Vertebrata</taxon>
        <taxon>Euteleostomi</taxon>
        <taxon>Lepidosauria</taxon>
        <taxon>Squamata</taxon>
        <taxon>Bifurcata</taxon>
        <taxon>Unidentata</taxon>
        <taxon>Episquamata</taxon>
        <taxon>Toxicofera</taxon>
        <taxon>Iguania</taxon>
        <taxon>Phrynosomatidae</taxon>
        <taxon>Phrynosomatinae</taxon>
        <taxon>Phrynosoma</taxon>
    </lineage>
</organism>
<evidence type="ECO:0000313" key="5">
    <source>
        <dbReference type="Proteomes" id="UP000826234"/>
    </source>
</evidence>
<comment type="similarity">
    <text evidence="1">Belongs to the bacterial ribosomal protein bL27 family.</text>
</comment>
<protein>
    <recommendedName>
        <fullName evidence="6">Mitochondrial ribosomal protein L27</fullName>
    </recommendedName>
</protein>
<sequence length="101" mass="11303">MFITLSNSFAGQFVHAGNIVATQRVIRWHPGAHVGMGRNKWLYALEDGIVRYTKEVYVPPPRGKESRDIICQLPRGAVLYKTFVSVVPTAEVGSFKLVNML</sequence>
<dbReference type="Pfam" id="PF01016">
    <property type="entry name" value="Ribosomal_L27"/>
    <property type="match status" value="1"/>
</dbReference>
<gene>
    <name evidence="4" type="ORF">JD844_011514</name>
</gene>
<dbReference type="EMBL" id="JAIPUX010000439">
    <property type="protein sequence ID" value="KAH0629443.1"/>
    <property type="molecule type" value="Genomic_DNA"/>
</dbReference>
<dbReference type="PANTHER" id="PTHR15893">
    <property type="entry name" value="RIBOSOMAL PROTEIN L27"/>
    <property type="match status" value="1"/>
</dbReference>
<evidence type="ECO:0000256" key="2">
    <source>
        <dbReference type="ARBA" id="ARBA00022980"/>
    </source>
</evidence>
<dbReference type="PRINTS" id="PR00063">
    <property type="entry name" value="RIBOSOMALL27"/>
</dbReference>
<dbReference type="PANTHER" id="PTHR15893:SF0">
    <property type="entry name" value="LARGE RIBOSOMAL SUBUNIT PROTEIN BL27M"/>
    <property type="match status" value="1"/>
</dbReference>